<dbReference type="RefSeq" id="XP_005832731.1">
    <property type="nucleotide sequence ID" value="XM_005832674.1"/>
</dbReference>
<evidence type="ECO:0000313" key="3">
    <source>
        <dbReference type="EnsemblProtists" id="EKX45751"/>
    </source>
</evidence>
<accession>L1JB43</accession>
<keyword evidence="1" id="KW-0732">Signal</keyword>
<dbReference type="KEGG" id="gtt:GUITHDRAFT_108208"/>
<sequence>MQITLFLVQFFISSSAAASTPTSFAKWFEGKWEVQIITTHSDGRVEDAPKNGQYVMRNEESRLVGTYFENVTTTSEITNPMRVRVEIDSEFKGVFRTARSTVDLFSAPESEEPELKFKTLFEFDFKVNGSVEPRAVVDSAHSSTRMGITFRPEVGMGGRKEFLDYVTKYIRIDRDAVGRWGAQFWNTDNHGYGPTFLIFFAFIEVIDLEQANGRKE</sequence>
<organism evidence="2">
    <name type="scientific">Guillardia theta (strain CCMP2712)</name>
    <name type="common">Cryptophyte</name>
    <dbReference type="NCBI Taxonomy" id="905079"/>
    <lineage>
        <taxon>Eukaryota</taxon>
        <taxon>Cryptophyceae</taxon>
        <taxon>Pyrenomonadales</taxon>
        <taxon>Geminigeraceae</taxon>
        <taxon>Guillardia</taxon>
    </lineage>
</organism>
<dbReference type="Proteomes" id="UP000011087">
    <property type="component" value="Unassembled WGS sequence"/>
</dbReference>
<proteinExistence type="predicted"/>
<feature type="chain" id="PRO_5008771118" description="NADH:ubiquinone oxidoreductase intermediate-associated protein 30 domain-containing protein" evidence="1">
    <location>
        <begin position="19"/>
        <end position="216"/>
    </location>
</feature>
<gene>
    <name evidence="2" type="ORF">GUITHDRAFT_108208</name>
</gene>
<protein>
    <recommendedName>
        <fullName evidence="5">NADH:ubiquinone oxidoreductase intermediate-associated protein 30 domain-containing protein</fullName>
    </recommendedName>
</protein>
<evidence type="ECO:0000256" key="1">
    <source>
        <dbReference type="SAM" id="SignalP"/>
    </source>
</evidence>
<evidence type="ECO:0008006" key="5">
    <source>
        <dbReference type="Google" id="ProtNLM"/>
    </source>
</evidence>
<reference evidence="3" key="3">
    <citation type="submission" date="2016-03" db="UniProtKB">
        <authorList>
            <consortium name="EnsemblProtists"/>
        </authorList>
    </citation>
    <scope>IDENTIFICATION</scope>
</reference>
<reference evidence="4" key="2">
    <citation type="submission" date="2012-11" db="EMBL/GenBank/DDBJ databases">
        <authorList>
            <person name="Kuo A."/>
            <person name="Curtis B.A."/>
            <person name="Tanifuji G."/>
            <person name="Burki F."/>
            <person name="Gruber A."/>
            <person name="Irimia M."/>
            <person name="Maruyama S."/>
            <person name="Arias M.C."/>
            <person name="Ball S.G."/>
            <person name="Gile G.H."/>
            <person name="Hirakawa Y."/>
            <person name="Hopkins J.F."/>
            <person name="Rensing S.A."/>
            <person name="Schmutz J."/>
            <person name="Symeonidi A."/>
            <person name="Elias M."/>
            <person name="Eveleigh R.J."/>
            <person name="Herman E.K."/>
            <person name="Klute M.J."/>
            <person name="Nakayama T."/>
            <person name="Obornik M."/>
            <person name="Reyes-Prieto A."/>
            <person name="Armbrust E.V."/>
            <person name="Aves S.J."/>
            <person name="Beiko R.G."/>
            <person name="Coutinho P."/>
            <person name="Dacks J.B."/>
            <person name="Durnford D.G."/>
            <person name="Fast N.M."/>
            <person name="Green B.R."/>
            <person name="Grisdale C."/>
            <person name="Hempe F."/>
            <person name="Henrissat B."/>
            <person name="Hoppner M.P."/>
            <person name="Ishida K.-I."/>
            <person name="Kim E."/>
            <person name="Koreny L."/>
            <person name="Kroth P.G."/>
            <person name="Liu Y."/>
            <person name="Malik S.-B."/>
            <person name="Maier U.G."/>
            <person name="McRose D."/>
            <person name="Mock T."/>
            <person name="Neilson J.A."/>
            <person name="Onodera N.T."/>
            <person name="Poole A.M."/>
            <person name="Pritham E.J."/>
            <person name="Richards T.A."/>
            <person name="Rocap G."/>
            <person name="Roy S.W."/>
            <person name="Sarai C."/>
            <person name="Schaack S."/>
            <person name="Shirato S."/>
            <person name="Slamovits C.H."/>
            <person name="Spencer D.F."/>
            <person name="Suzuki S."/>
            <person name="Worden A.Z."/>
            <person name="Zauner S."/>
            <person name="Barry K."/>
            <person name="Bell C."/>
            <person name="Bharti A.K."/>
            <person name="Crow J.A."/>
            <person name="Grimwood J."/>
            <person name="Kramer R."/>
            <person name="Lindquist E."/>
            <person name="Lucas S."/>
            <person name="Salamov A."/>
            <person name="McFadden G.I."/>
            <person name="Lane C.E."/>
            <person name="Keeling P.J."/>
            <person name="Gray M.W."/>
            <person name="Grigoriev I.V."/>
            <person name="Archibald J.M."/>
        </authorList>
    </citation>
    <scope>NUCLEOTIDE SEQUENCE</scope>
    <source>
        <strain evidence="4">CCMP2712</strain>
    </source>
</reference>
<name>L1JB43_GUITC</name>
<dbReference type="EMBL" id="JH992997">
    <property type="protein sequence ID" value="EKX45751.1"/>
    <property type="molecule type" value="Genomic_DNA"/>
</dbReference>
<dbReference type="EnsemblProtists" id="EKX45751">
    <property type="protein sequence ID" value="EKX45751"/>
    <property type="gene ID" value="GUITHDRAFT_108208"/>
</dbReference>
<keyword evidence="4" id="KW-1185">Reference proteome</keyword>
<dbReference type="PaxDb" id="55529-EKX45751"/>
<dbReference type="GeneID" id="17302514"/>
<dbReference type="AlphaFoldDB" id="L1JB43"/>
<evidence type="ECO:0000313" key="2">
    <source>
        <dbReference type="EMBL" id="EKX45751.1"/>
    </source>
</evidence>
<reference evidence="2 4" key="1">
    <citation type="journal article" date="2012" name="Nature">
        <title>Algal genomes reveal evolutionary mosaicism and the fate of nucleomorphs.</title>
        <authorList>
            <consortium name="DOE Joint Genome Institute"/>
            <person name="Curtis B.A."/>
            <person name="Tanifuji G."/>
            <person name="Burki F."/>
            <person name="Gruber A."/>
            <person name="Irimia M."/>
            <person name="Maruyama S."/>
            <person name="Arias M.C."/>
            <person name="Ball S.G."/>
            <person name="Gile G.H."/>
            <person name="Hirakawa Y."/>
            <person name="Hopkins J.F."/>
            <person name="Kuo A."/>
            <person name="Rensing S.A."/>
            <person name="Schmutz J."/>
            <person name="Symeonidi A."/>
            <person name="Elias M."/>
            <person name="Eveleigh R.J."/>
            <person name="Herman E.K."/>
            <person name="Klute M.J."/>
            <person name="Nakayama T."/>
            <person name="Obornik M."/>
            <person name="Reyes-Prieto A."/>
            <person name="Armbrust E.V."/>
            <person name="Aves S.J."/>
            <person name="Beiko R.G."/>
            <person name="Coutinho P."/>
            <person name="Dacks J.B."/>
            <person name="Durnford D.G."/>
            <person name="Fast N.M."/>
            <person name="Green B.R."/>
            <person name="Grisdale C.J."/>
            <person name="Hempel F."/>
            <person name="Henrissat B."/>
            <person name="Hoppner M.P."/>
            <person name="Ishida K."/>
            <person name="Kim E."/>
            <person name="Koreny L."/>
            <person name="Kroth P.G."/>
            <person name="Liu Y."/>
            <person name="Malik S.B."/>
            <person name="Maier U.G."/>
            <person name="McRose D."/>
            <person name="Mock T."/>
            <person name="Neilson J.A."/>
            <person name="Onodera N.T."/>
            <person name="Poole A.M."/>
            <person name="Pritham E.J."/>
            <person name="Richards T.A."/>
            <person name="Rocap G."/>
            <person name="Roy S.W."/>
            <person name="Sarai C."/>
            <person name="Schaack S."/>
            <person name="Shirato S."/>
            <person name="Slamovits C.H."/>
            <person name="Spencer D.F."/>
            <person name="Suzuki S."/>
            <person name="Worden A.Z."/>
            <person name="Zauner S."/>
            <person name="Barry K."/>
            <person name="Bell C."/>
            <person name="Bharti A.K."/>
            <person name="Crow J.A."/>
            <person name="Grimwood J."/>
            <person name="Kramer R."/>
            <person name="Lindquist E."/>
            <person name="Lucas S."/>
            <person name="Salamov A."/>
            <person name="McFadden G.I."/>
            <person name="Lane C.E."/>
            <person name="Keeling P.J."/>
            <person name="Gray M.W."/>
            <person name="Grigoriev I.V."/>
            <person name="Archibald J.M."/>
        </authorList>
    </citation>
    <scope>NUCLEOTIDE SEQUENCE</scope>
    <source>
        <strain evidence="2 4">CCMP2712</strain>
    </source>
</reference>
<evidence type="ECO:0000313" key="4">
    <source>
        <dbReference type="Proteomes" id="UP000011087"/>
    </source>
</evidence>
<dbReference type="HOGENOM" id="CLU_1279781_0_0_1"/>
<feature type="signal peptide" evidence="1">
    <location>
        <begin position="1"/>
        <end position="18"/>
    </location>
</feature>